<evidence type="ECO:0000313" key="1">
    <source>
        <dbReference type="EMBL" id="KAK2592210.1"/>
    </source>
</evidence>
<dbReference type="AlphaFoldDB" id="A0AAJ0CG03"/>
<keyword evidence="2" id="KW-1185">Reference proteome</keyword>
<dbReference type="EMBL" id="JASWJB010000280">
    <property type="protein sequence ID" value="KAK2592210.1"/>
    <property type="molecule type" value="Genomic_DNA"/>
</dbReference>
<dbReference type="Proteomes" id="UP001251528">
    <property type="component" value="Unassembled WGS sequence"/>
</dbReference>
<name>A0AAJ0CG03_9HYPO</name>
<sequence>MSAKNGDRIGERIGEGLLYDSDLIQEIWRPSNKTYEVNYKMTEPWSFRFPLFNDDGKPKRSYVMLETPLPKLNNREEHGSSGDNSTKVVILDNIFK</sequence>
<accession>A0AAJ0CG03</accession>
<gene>
    <name evidence="1" type="ORF">QQS21_010098</name>
</gene>
<proteinExistence type="predicted"/>
<comment type="caution">
    <text evidence="1">The sequence shown here is derived from an EMBL/GenBank/DDBJ whole genome shotgun (WGS) entry which is preliminary data.</text>
</comment>
<organism evidence="1 2">
    <name type="scientific">Conoideocrella luteorostrata</name>
    <dbReference type="NCBI Taxonomy" id="1105319"/>
    <lineage>
        <taxon>Eukaryota</taxon>
        <taxon>Fungi</taxon>
        <taxon>Dikarya</taxon>
        <taxon>Ascomycota</taxon>
        <taxon>Pezizomycotina</taxon>
        <taxon>Sordariomycetes</taxon>
        <taxon>Hypocreomycetidae</taxon>
        <taxon>Hypocreales</taxon>
        <taxon>Clavicipitaceae</taxon>
        <taxon>Conoideocrella</taxon>
    </lineage>
</organism>
<reference evidence="1" key="1">
    <citation type="submission" date="2023-06" db="EMBL/GenBank/DDBJ databases">
        <title>Conoideocrella luteorostrata (Hypocreales: Clavicipitaceae), a potential biocontrol fungus for elongate hemlock scale in United States Christmas tree production areas.</title>
        <authorList>
            <person name="Barrett H."/>
            <person name="Lovett B."/>
            <person name="Macias A.M."/>
            <person name="Stajich J.E."/>
            <person name="Kasson M.T."/>
        </authorList>
    </citation>
    <scope>NUCLEOTIDE SEQUENCE</scope>
    <source>
        <strain evidence="1">ARSEF 14590</strain>
    </source>
</reference>
<protein>
    <submittedName>
        <fullName evidence="1">Uncharacterized protein</fullName>
    </submittedName>
</protein>
<evidence type="ECO:0000313" key="2">
    <source>
        <dbReference type="Proteomes" id="UP001251528"/>
    </source>
</evidence>